<dbReference type="Proteomes" id="UP000694388">
    <property type="component" value="Unplaced"/>
</dbReference>
<dbReference type="PANTHER" id="PTHR37984:SF13">
    <property type="entry name" value="RIBONUCLEASE H"/>
    <property type="match status" value="1"/>
</dbReference>
<dbReference type="InterPro" id="IPR050951">
    <property type="entry name" value="Retrovirus_Pol_polyprotein"/>
</dbReference>
<evidence type="ECO:0000259" key="3">
    <source>
        <dbReference type="Pfam" id="PF00078"/>
    </source>
</evidence>
<dbReference type="CDD" id="cd01647">
    <property type="entry name" value="RT_LTR"/>
    <property type="match status" value="1"/>
</dbReference>
<keyword evidence="5" id="KW-1185">Reference proteome</keyword>
<dbReference type="InterPro" id="IPR000477">
    <property type="entry name" value="RT_dom"/>
</dbReference>
<protein>
    <recommendedName>
        <fullName evidence="2">ribonuclease H</fullName>
        <ecNumber evidence="2">3.1.26.4</ecNumber>
    </recommendedName>
</protein>
<dbReference type="EC" id="3.1.26.4" evidence="2"/>
<dbReference type="InterPro" id="IPR021109">
    <property type="entry name" value="Peptidase_aspartic_dom_sf"/>
</dbReference>
<dbReference type="SUPFAM" id="SSF56672">
    <property type="entry name" value="DNA/RNA polymerases"/>
    <property type="match status" value="1"/>
</dbReference>
<dbReference type="Pfam" id="PF00078">
    <property type="entry name" value="RVT_1"/>
    <property type="match status" value="1"/>
</dbReference>
<dbReference type="Gene3D" id="3.10.10.10">
    <property type="entry name" value="HIV Type 1 Reverse Transcriptase, subunit A, domain 1"/>
    <property type="match status" value="1"/>
</dbReference>
<name>A0A8C4Q2Z7_EPTBU</name>
<evidence type="ECO:0000256" key="1">
    <source>
        <dbReference type="ARBA" id="ARBA00010879"/>
    </source>
</evidence>
<dbReference type="Gene3D" id="2.40.70.10">
    <property type="entry name" value="Acid Proteases"/>
    <property type="match status" value="1"/>
</dbReference>
<dbReference type="SUPFAM" id="SSF50630">
    <property type="entry name" value="Acid proteases"/>
    <property type="match status" value="1"/>
</dbReference>
<accession>A0A8C4Q2Z7</accession>
<evidence type="ECO:0000256" key="2">
    <source>
        <dbReference type="ARBA" id="ARBA00012180"/>
    </source>
</evidence>
<dbReference type="GeneTree" id="ENSGT00940000173333"/>
<feature type="domain" description="Reverse transcriptase" evidence="3">
    <location>
        <begin position="182"/>
        <end position="339"/>
    </location>
</feature>
<dbReference type="PANTHER" id="PTHR37984">
    <property type="entry name" value="PROTEIN CBG26694"/>
    <property type="match status" value="1"/>
</dbReference>
<dbReference type="OMA" id="LKANIGM"/>
<reference evidence="4" key="2">
    <citation type="submission" date="2025-09" db="UniProtKB">
        <authorList>
            <consortium name="Ensembl"/>
        </authorList>
    </citation>
    <scope>IDENTIFICATION</scope>
</reference>
<dbReference type="Ensembl" id="ENSEBUT00000009599.1">
    <property type="protein sequence ID" value="ENSEBUP00000009083.1"/>
    <property type="gene ID" value="ENSEBUG00000005870.1"/>
</dbReference>
<evidence type="ECO:0000313" key="5">
    <source>
        <dbReference type="Proteomes" id="UP000694388"/>
    </source>
</evidence>
<dbReference type="AlphaFoldDB" id="A0A8C4Q2Z7"/>
<reference evidence="4" key="1">
    <citation type="submission" date="2025-08" db="UniProtKB">
        <authorList>
            <consortium name="Ensembl"/>
        </authorList>
    </citation>
    <scope>IDENTIFICATION</scope>
</reference>
<dbReference type="InterPro" id="IPR043502">
    <property type="entry name" value="DNA/RNA_pol_sf"/>
</dbReference>
<comment type="similarity">
    <text evidence="1">Belongs to the beta type-B retroviral polymerase family. HERV class-II K(HML-2) pol subfamily.</text>
</comment>
<evidence type="ECO:0000313" key="4">
    <source>
        <dbReference type="Ensembl" id="ENSEBUP00000009083.1"/>
    </source>
</evidence>
<proteinExistence type="inferred from homology"/>
<dbReference type="Gene3D" id="3.30.70.270">
    <property type="match status" value="2"/>
</dbReference>
<sequence>MEIDTGAAVSLMSEAAFCNMWGNSEQPSLRWSPIQLTAYCSESIQARWSCDVTVTYGNNTYELQLLIIPGDGPTLHGRNWLDVVKLNWEHIHRLQASKPPTVLQHLLARYPDVFKDELGTLKGFTAKLNIEKDAKPIFSKAHPVPFALQEKVDAELARLEKLGIIESVQYSNWAAPVVPVVKADKSIRLCGDYKMSINKCSTLDKYPIPRIDDLSAKLSGGQSFTKLDMRSADLQVVLHEDSKGYLIINTHRGLYRYNRLSFGVKSAPGIYQSCMDSLFAAEPHVVVYQDDILVTGRSELHHRDNLERVLRIISDSGVRLRRDKCEFMVPSVTYLGHRIDAEGLHPTEENIRAIKDAPAPTNNSELKANIGMLQYYSRYLPNIATMLGLLNCLLKKASAGNGTFQRHQPSRNQKTCCSLQMCEFTTTHTKTCSCRLMRVSTGLVPFCHTSCQIAQRDQSHSHLVHCPQLRRTTVSWTKKDLAFYLELRHFTSTSSVDISRFTWTTNH</sequence>
<organism evidence="4 5">
    <name type="scientific">Eptatretus burgeri</name>
    <name type="common">Inshore hagfish</name>
    <dbReference type="NCBI Taxonomy" id="7764"/>
    <lineage>
        <taxon>Eukaryota</taxon>
        <taxon>Metazoa</taxon>
        <taxon>Chordata</taxon>
        <taxon>Craniata</taxon>
        <taxon>Vertebrata</taxon>
        <taxon>Cyclostomata</taxon>
        <taxon>Myxini</taxon>
        <taxon>Myxiniformes</taxon>
        <taxon>Myxinidae</taxon>
        <taxon>Eptatretinae</taxon>
        <taxon>Eptatretus</taxon>
    </lineage>
</organism>
<dbReference type="InterPro" id="IPR043128">
    <property type="entry name" value="Rev_trsase/Diguanyl_cyclase"/>
</dbReference>
<dbReference type="GO" id="GO:0004523">
    <property type="term" value="F:RNA-DNA hybrid ribonuclease activity"/>
    <property type="evidence" value="ECO:0007669"/>
    <property type="project" value="UniProtKB-EC"/>
</dbReference>